<accession>A0A4S8JZR9</accession>
<feature type="compositionally biased region" description="Acidic residues" evidence="1">
    <location>
        <begin position="31"/>
        <end position="55"/>
    </location>
</feature>
<keyword evidence="3" id="KW-1185">Reference proteome</keyword>
<organism evidence="2 3">
    <name type="scientific">Musa balbisiana</name>
    <name type="common">Banana</name>
    <dbReference type="NCBI Taxonomy" id="52838"/>
    <lineage>
        <taxon>Eukaryota</taxon>
        <taxon>Viridiplantae</taxon>
        <taxon>Streptophyta</taxon>
        <taxon>Embryophyta</taxon>
        <taxon>Tracheophyta</taxon>
        <taxon>Spermatophyta</taxon>
        <taxon>Magnoliopsida</taxon>
        <taxon>Liliopsida</taxon>
        <taxon>Zingiberales</taxon>
        <taxon>Musaceae</taxon>
        <taxon>Musa</taxon>
    </lineage>
</organism>
<dbReference type="PANTHER" id="PTHR37195:SF2">
    <property type="entry name" value="NUCLEOLIN-LIKE"/>
    <property type="match status" value="1"/>
</dbReference>
<evidence type="ECO:0000313" key="3">
    <source>
        <dbReference type="Proteomes" id="UP000317650"/>
    </source>
</evidence>
<evidence type="ECO:0000256" key="1">
    <source>
        <dbReference type="SAM" id="MobiDB-lite"/>
    </source>
</evidence>
<name>A0A4S8JZR9_MUSBA</name>
<dbReference type="EMBL" id="PYDT01000003">
    <property type="protein sequence ID" value="THU67838.1"/>
    <property type="molecule type" value="Genomic_DNA"/>
</dbReference>
<evidence type="ECO:0000313" key="2">
    <source>
        <dbReference type="EMBL" id="THU67838.1"/>
    </source>
</evidence>
<reference evidence="2 3" key="1">
    <citation type="journal article" date="2019" name="Nat. Plants">
        <title>Genome sequencing of Musa balbisiana reveals subgenome evolution and function divergence in polyploid bananas.</title>
        <authorList>
            <person name="Yao X."/>
        </authorList>
    </citation>
    <scope>NUCLEOTIDE SEQUENCE [LARGE SCALE GENOMIC DNA]</scope>
    <source>
        <strain evidence="3">cv. DH-PKW</strain>
        <tissue evidence="2">Leaves</tissue>
    </source>
</reference>
<dbReference type="AlphaFoldDB" id="A0A4S8JZR9"/>
<gene>
    <name evidence="2" type="ORF">C4D60_Mb05t28890</name>
</gene>
<feature type="region of interest" description="Disordered" evidence="1">
    <location>
        <begin position="1"/>
        <end position="78"/>
    </location>
</feature>
<dbReference type="Proteomes" id="UP000317650">
    <property type="component" value="Chromosome 5"/>
</dbReference>
<dbReference type="PANTHER" id="PTHR37195">
    <property type="entry name" value="OS01G0332900 PROTEIN"/>
    <property type="match status" value="1"/>
</dbReference>
<comment type="caution">
    <text evidence="2">The sequence shown here is derived from an EMBL/GenBank/DDBJ whole genome shotgun (WGS) entry which is preliminary data.</text>
</comment>
<proteinExistence type="predicted"/>
<sequence length="104" mass="11605">MKGGAAAPKEEREMEEELGTEYLVKPVGRAEDEEDASDFEPGDETDEDEDIDEDNNQGFGGGGVLSRMVRRPREKDHPRMIQMMTMTMTRGHRSDSGGINLFPS</sequence>
<protein>
    <submittedName>
        <fullName evidence="2">Uncharacterized protein</fullName>
    </submittedName>
</protein>